<feature type="non-terminal residue" evidence="1">
    <location>
        <position position="1"/>
    </location>
</feature>
<protein>
    <submittedName>
        <fullName evidence="1">10170_t:CDS:1</fullName>
    </submittedName>
</protein>
<name>A0ACA9PWH3_9GLOM</name>
<accession>A0ACA9PWH3</accession>
<keyword evidence="2" id="KW-1185">Reference proteome</keyword>
<evidence type="ECO:0000313" key="2">
    <source>
        <dbReference type="Proteomes" id="UP000789860"/>
    </source>
</evidence>
<reference evidence="1" key="1">
    <citation type="submission" date="2021-06" db="EMBL/GenBank/DDBJ databases">
        <authorList>
            <person name="Kallberg Y."/>
            <person name="Tangrot J."/>
            <person name="Rosling A."/>
        </authorList>
    </citation>
    <scope>NUCLEOTIDE SEQUENCE</scope>
    <source>
        <strain evidence="1">AU212A</strain>
    </source>
</reference>
<dbReference type="Proteomes" id="UP000789860">
    <property type="component" value="Unassembled WGS sequence"/>
</dbReference>
<dbReference type="EMBL" id="CAJVPM010049501">
    <property type="protein sequence ID" value="CAG8725190.1"/>
    <property type="molecule type" value="Genomic_DNA"/>
</dbReference>
<organism evidence="1 2">
    <name type="scientific">Scutellospora calospora</name>
    <dbReference type="NCBI Taxonomy" id="85575"/>
    <lineage>
        <taxon>Eukaryota</taxon>
        <taxon>Fungi</taxon>
        <taxon>Fungi incertae sedis</taxon>
        <taxon>Mucoromycota</taxon>
        <taxon>Glomeromycotina</taxon>
        <taxon>Glomeromycetes</taxon>
        <taxon>Diversisporales</taxon>
        <taxon>Gigasporaceae</taxon>
        <taxon>Scutellospora</taxon>
    </lineage>
</organism>
<evidence type="ECO:0000313" key="1">
    <source>
        <dbReference type="EMBL" id="CAG8725190.1"/>
    </source>
</evidence>
<gene>
    <name evidence="1" type="ORF">SCALOS_LOCUS11396</name>
</gene>
<comment type="caution">
    <text evidence="1">The sequence shown here is derived from an EMBL/GenBank/DDBJ whole genome shotgun (WGS) entry which is preliminary data.</text>
</comment>
<feature type="non-terminal residue" evidence="1">
    <location>
        <position position="76"/>
    </location>
</feature>
<proteinExistence type="predicted"/>
<sequence>QKLKRFLTCKKCYESEKKLRDYIRKKPIIWPEDNKSNTHDFFKDTIPKCFLCSSYGRCIRHFIKDCPKQQEYKDLS</sequence>